<protein>
    <submittedName>
        <fullName evidence="2">Uncharacterized protein</fullName>
    </submittedName>
</protein>
<sequence>MPQDPFRHHVPGLSDPGRHAAAVTPNDTVDLDPPARSLFIGTGGNVRVLTYGSETVDFKGVQTGHVLPMHVRRVLASGTTAADIVAIW</sequence>
<keyword evidence="3" id="KW-1185">Reference proteome</keyword>
<dbReference type="EMBL" id="FNYD01000008">
    <property type="protein sequence ID" value="SEJ91928.1"/>
    <property type="molecule type" value="Genomic_DNA"/>
</dbReference>
<evidence type="ECO:0000313" key="2">
    <source>
        <dbReference type="EMBL" id="SEJ91928.1"/>
    </source>
</evidence>
<dbReference type="AlphaFoldDB" id="A0A1H7CQH7"/>
<proteinExistence type="predicted"/>
<accession>A0A1H7CQH7</accession>
<evidence type="ECO:0000256" key="1">
    <source>
        <dbReference type="SAM" id="MobiDB-lite"/>
    </source>
</evidence>
<name>A0A1H7CQH7_9RHOB</name>
<feature type="region of interest" description="Disordered" evidence="1">
    <location>
        <begin position="1"/>
        <end position="28"/>
    </location>
</feature>
<dbReference type="OrthoDB" id="7916272at2"/>
<gene>
    <name evidence="2" type="ORF">SAMN05444007_108263</name>
</gene>
<organism evidence="2 3">
    <name type="scientific">Cribrihabitans marinus</name>
    <dbReference type="NCBI Taxonomy" id="1227549"/>
    <lineage>
        <taxon>Bacteria</taxon>
        <taxon>Pseudomonadati</taxon>
        <taxon>Pseudomonadota</taxon>
        <taxon>Alphaproteobacteria</taxon>
        <taxon>Rhodobacterales</taxon>
        <taxon>Paracoccaceae</taxon>
        <taxon>Cribrihabitans</taxon>
    </lineage>
</organism>
<dbReference type="RefSeq" id="WP_092368719.1">
    <property type="nucleotide sequence ID" value="NZ_BMGV01000008.1"/>
</dbReference>
<evidence type="ECO:0000313" key="3">
    <source>
        <dbReference type="Proteomes" id="UP000199379"/>
    </source>
</evidence>
<dbReference type="Proteomes" id="UP000199379">
    <property type="component" value="Unassembled WGS sequence"/>
</dbReference>
<reference evidence="2 3" key="1">
    <citation type="submission" date="2016-10" db="EMBL/GenBank/DDBJ databases">
        <authorList>
            <person name="de Groot N.N."/>
        </authorList>
    </citation>
    <scope>NUCLEOTIDE SEQUENCE [LARGE SCALE GENOMIC DNA]</scope>
    <source>
        <strain evidence="2 3">DSM 29340</strain>
    </source>
</reference>
<dbReference type="STRING" id="1227549.SAMN05444007_108263"/>